<comment type="caution">
    <text evidence="11">The sequence shown here is derived from an EMBL/GenBank/DDBJ whole genome shotgun (WGS) entry which is preliminary data.</text>
</comment>
<evidence type="ECO:0000313" key="12">
    <source>
        <dbReference type="Proteomes" id="UP000036780"/>
    </source>
</evidence>
<feature type="binding site" evidence="10">
    <location>
        <begin position="165"/>
        <end position="173"/>
    </location>
    <ligand>
        <name>GTP</name>
        <dbReference type="ChEBI" id="CHEBI:37565"/>
    </ligand>
</feature>
<protein>
    <recommendedName>
        <fullName evidence="10">Small ribosomal subunit biogenesis GTPase RsgA</fullName>
        <ecNumber evidence="10">3.6.1.-</ecNumber>
    </recommendedName>
</protein>
<dbReference type="GO" id="GO:0003924">
    <property type="term" value="F:GTPase activity"/>
    <property type="evidence" value="ECO:0007669"/>
    <property type="project" value="UniProtKB-UniRule"/>
</dbReference>
<dbReference type="GO" id="GO:0005525">
    <property type="term" value="F:GTP binding"/>
    <property type="evidence" value="ECO:0007669"/>
    <property type="project" value="UniProtKB-UniRule"/>
</dbReference>
<keyword evidence="12" id="KW-1185">Reference proteome</keyword>
<evidence type="ECO:0000256" key="3">
    <source>
        <dbReference type="ARBA" id="ARBA00022723"/>
    </source>
</evidence>
<comment type="subunit">
    <text evidence="10">Monomer. Associates with 30S ribosomal subunit, binds 16S rRNA.</text>
</comment>
<evidence type="ECO:0000256" key="1">
    <source>
        <dbReference type="ARBA" id="ARBA00022490"/>
    </source>
</evidence>
<keyword evidence="3 10" id="KW-0479">Metal-binding</keyword>
<name>A0A0L0QPH4_VIRPA</name>
<dbReference type="PROSITE" id="PS51721">
    <property type="entry name" value="G_CP"/>
    <property type="match status" value="1"/>
</dbReference>
<dbReference type="GO" id="GO:0042274">
    <property type="term" value="P:ribosomal small subunit biogenesis"/>
    <property type="evidence" value="ECO:0007669"/>
    <property type="project" value="UniProtKB-UniRule"/>
</dbReference>
<evidence type="ECO:0000256" key="10">
    <source>
        <dbReference type="HAMAP-Rule" id="MF_01820"/>
    </source>
</evidence>
<dbReference type="InterPro" id="IPR010914">
    <property type="entry name" value="RsgA_GTPase_dom"/>
</dbReference>
<evidence type="ECO:0000256" key="7">
    <source>
        <dbReference type="ARBA" id="ARBA00022833"/>
    </source>
</evidence>
<dbReference type="Pfam" id="PF16745">
    <property type="entry name" value="RsgA_N"/>
    <property type="match status" value="1"/>
</dbReference>
<dbReference type="SUPFAM" id="SSF52540">
    <property type="entry name" value="P-loop containing nucleoside triphosphate hydrolases"/>
    <property type="match status" value="1"/>
</dbReference>
<dbReference type="GeneID" id="66870744"/>
<feature type="binding site" evidence="10">
    <location>
        <position position="253"/>
    </location>
    <ligand>
        <name>Zn(2+)</name>
        <dbReference type="ChEBI" id="CHEBI:29105"/>
    </ligand>
</feature>
<comment type="cofactor">
    <cofactor evidence="10">
        <name>Zn(2+)</name>
        <dbReference type="ChEBI" id="CHEBI:29105"/>
    </cofactor>
    <text evidence="10">Binds 1 zinc ion per subunit.</text>
</comment>
<dbReference type="PROSITE" id="PS50936">
    <property type="entry name" value="ENGC_GTPASE"/>
    <property type="match status" value="1"/>
</dbReference>
<keyword evidence="9 10" id="KW-0342">GTP-binding</keyword>
<comment type="function">
    <text evidence="10">One of several proteins that assist in the late maturation steps of the functional core of the 30S ribosomal subunit. Helps release RbfA from mature subunits. May play a role in the assembly of ribosomal proteins into the subunit. Circularly permuted GTPase that catalyzes slow GTP hydrolysis, GTPase activity is stimulated by the 30S ribosomal subunit.</text>
</comment>
<keyword evidence="4 10" id="KW-0699">rRNA-binding</keyword>
<dbReference type="Gene3D" id="3.40.50.300">
    <property type="entry name" value="P-loop containing nucleotide triphosphate hydrolases"/>
    <property type="match status" value="1"/>
</dbReference>
<dbReference type="GO" id="GO:0019843">
    <property type="term" value="F:rRNA binding"/>
    <property type="evidence" value="ECO:0007669"/>
    <property type="project" value="UniProtKB-KW"/>
</dbReference>
<dbReference type="CDD" id="cd04466">
    <property type="entry name" value="S1_YloQ_GTPase"/>
    <property type="match status" value="1"/>
</dbReference>
<dbReference type="PATRIC" id="fig|1473.5.peg.2150"/>
<dbReference type="CDD" id="cd01854">
    <property type="entry name" value="YjeQ_EngC"/>
    <property type="match status" value="1"/>
</dbReference>
<dbReference type="InterPro" id="IPR004881">
    <property type="entry name" value="Ribosome_biogen_GTPase_RsgA"/>
</dbReference>
<gene>
    <name evidence="10" type="primary">rsgA</name>
    <name evidence="11" type="ORF">AFK71_17180</name>
</gene>
<keyword evidence="7 10" id="KW-0862">Zinc</keyword>
<accession>A0A0L0QPH4</accession>
<dbReference type="Gene3D" id="1.10.40.50">
    <property type="entry name" value="Probable gtpase engc, domain 3"/>
    <property type="match status" value="1"/>
</dbReference>
<dbReference type="NCBIfam" id="TIGR00157">
    <property type="entry name" value="ribosome small subunit-dependent GTPase A"/>
    <property type="match status" value="1"/>
</dbReference>
<dbReference type="PANTHER" id="PTHR32120">
    <property type="entry name" value="SMALL RIBOSOMAL SUBUNIT BIOGENESIS GTPASE RSGA"/>
    <property type="match status" value="1"/>
</dbReference>
<dbReference type="InterPro" id="IPR012340">
    <property type="entry name" value="NA-bd_OB-fold"/>
</dbReference>
<organism evidence="11 12">
    <name type="scientific">Virgibacillus pantothenticus</name>
    <dbReference type="NCBI Taxonomy" id="1473"/>
    <lineage>
        <taxon>Bacteria</taxon>
        <taxon>Bacillati</taxon>
        <taxon>Bacillota</taxon>
        <taxon>Bacilli</taxon>
        <taxon>Bacillales</taxon>
        <taxon>Bacillaceae</taxon>
        <taxon>Virgibacillus</taxon>
    </lineage>
</organism>
<dbReference type="SUPFAM" id="SSF50249">
    <property type="entry name" value="Nucleic acid-binding proteins"/>
    <property type="match status" value="1"/>
</dbReference>
<comment type="subcellular location">
    <subcellularLocation>
        <location evidence="10">Cytoplasm</location>
    </subcellularLocation>
</comment>
<dbReference type="InterPro" id="IPR027417">
    <property type="entry name" value="P-loop_NTPase"/>
</dbReference>
<dbReference type="Proteomes" id="UP000036780">
    <property type="component" value="Unassembled WGS sequence"/>
</dbReference>
<dbReference type="AlphaFoldDB" id="A0A0L0QPH4"/>
<keyword evidence="5 10" id="KW-0547">Nucleotide-binding</keyword>
<comment type="similarity">
    <text evidence="10">Belongs to the TRAFAC class YlqF/YawG GTPase family. RsgA subfamily.</text>
</comment>
<dbReference type="RefSeq" id="WP_050352691.1">
    <property type="nucleotide sequence ID" value="NZ_BOSN01000001.1"/>
</dbReference>
<dbReference type="GO" id="GO:0046872">
    <property type="term" value="F:metal ion binding"/>
    <property type="evidence" value="ECO:0007669"/>
    <property type="project" value="UniProtKB-KW"/>
</dbReference>
<dbReference type="EMBL" id="LGTO01000007">
    <property type="protein sequence ID" value="KNE20123.1"/>
    <property type="molecule type" value="Genomic_DNA"/>
</dbReference>
<evidence type="ECO:0000313" key="11">
    <source>
        <dbReference type="EMBL" id="KNE20123.1"/>
    </source>
</evidence>
<evidence type="ECO:0000256" key="2">
    <source>
        <dbReference type="ARBA" id="ARBA00022517"/>
    </source>
</evidence>
<dbReference type="InterPro" id="IPR030378">
    <property type="entry name" value="G_CP_dom"/>
</dbReference>
<sequence>MAKGRIIKALSGFYYVESNGEVYQCKGRGVFRKKNITPLVGDMVTFDVSGEKEGYILEIHERENELVRPPIANIDQAIIVTSAVEPNFNTTLLDRFLVLVESKLIQPVIFFTKMDIAEQDRDRFESYQRDYQKIGYDVELLSVKHTDHLSMLKRYLKDKITVIAGQSGVGKTTLLNAIDPTLALKTGEISASLGRGRHTTRHVELLPMFGGLVADTPGFSSLEFQDLTVSELADCFPEIKQRTANCKFRGCTHIKEPKCAIKQAVENGEIADYRYEHYVRFYEEIKLRKPRY</sequence>
<evidence type="ECO:0000256" key="8">
    <source>
        <dbReference type="ARBA" id="ARBA00022884"/>
    </source>
</evidence>
<evidence type="ECO:0000256" key="6">
    <source>
        <dbReference type="ARBA" id="ARBA00022801"/>
    </source>
</evidence>
<dbReference type="PANTHER" id="PTHR32120:SF11">
    <property type="entry name" value="SMALL RIBOSOMAL SUBUNIT BIOGENESIS GTPASE RSGA 1, MITOCHONDRIAL-RELATED"/>
    <property type="match status" value="1"/>
</dbReference>
<evidence type="ECO:0000256" key="5">
    <source>
        <dbReference type="ARBA" id="ARBA00022741"/>
    </source>
</evidence>
<keyword evidence="8 10" id="KW-0694">RNA-binding</keyword>
<feature type="binding site" evidence="10">
    <location>
        <position position="259"/>
    </location>
    <ligand>
        <name>Zn(2+)</name>
        <dbReference type="ChEBI" id="CHEBI:29105"/>
    </ligand>
</feature>
<reference evidence="12" key="1">
    <citation type="submission" date="2015-07" db="EMBL/GenBank/DDBJ databases">
        <title>Fjat-10053 dsm26.</title>
        <authorList>
            <person name="Liu B."/>
            <person name="Wang J."/>
            <person name="Zhu Y."/>
            <person name="Liu G."/>
            <person name="Chen Q."/>
            <person name="Chen Z."/>
            <person name="Lan J."/>
            <person name="Che J."/>
            <person name="Ge C."/>
            <person name="Shi H."/>
            <person name="Pan Z."/>
            <person name="Liu X."/>
        </authorList>
    </citation>
    <scope>NUCLEOTIDE SEQUENCE [LARGE SCALE GENOMIC DNA]</scope>
    <source>
        <strain evidence="12">DSM 26</strain>
    </source>
</reference>
<keyword evidence="6 10" id="KW-0378">Hydrolase</keyword>
<dbReference type="Pfam" id="PF03193">
    <property type="entry name" value="RsgA_GTPase"/>
    <property type="match status" value="1"/>
</dbReference>
<dbReference type="InterPro" id="IPR031944">
    <property type="entry name" value="RsgA_N"/>
</dbReference>
<keyword evidence="1 10" id="KW-0963">Cytoplasm</keyword>
<keyword evidence="2 10" id="KW-0690">Ribosome biogenesis</keyword>
<dbReference type="EC" id="3.6.1.-" evidence="10"/>
<dbReference type="HAMAP" id="MF_01820">
    <property type="entry name" value="GTPase_RsgA"/>
    <property type="match status" value="1"/>
</dbReference>
<proteinExistence type="inferred from homology"/>
<feature type="binding site" evidence="10">
    <location>
        <begin position="112"/>
        <end position="115"/>
    </location>
    <ligand>
        <name>GTP</name>
        <dbReference type="ChEBI" id="CHEBI:37565"/>
    </ligand>
</feature>
<dbReference type="Gene3D" id="2.40.50.140">
    <property type="entry name" value="Nucleic acid-binding proteins"/>
    <property type="match status" value="1"/>
</dbReference>
<feature type="binding site" evidence="10">
    <location>
        <position position="246"/>
    </location>
    <ligand>
        <name>Zn(2+)</name>
        <dbReference type="ChEBI" id="CHEBI:29105"/>
    </ligand>
</feature>
<dbReference type="GO" id="GO:0005737">
    <property type="term" value="C:cytoplasm"/>
    <property type="evidence" value="ECO:0007669"/>
    <property type="project" value="UniProtKB-SubCell"/>
</dbReference>
<feature type="binding site" evidence="10">
    <location>
        <position position="251"/>
    </location>
    <ligand>
        <name>Zn(2+)</name>
        <dbReference type="ChEBI" id="CHEBI:29105"/>
    </ligand>
</feature>
<dbReference type="OrthoDB" id="9809485at2"/>
<evidence type="ECO:0000256" key="4">
    <source>
        <dbReference type="ARBA" id="ARBA00022730"/>
    </source>
</evidence>
<evidence type="ECO:0000256" key="9">
    <source>
        <dbReference type="ARBA" id="ARBA00023134"/>
    </source>
</evidence>